<dbReference type="RefSeq" id="XP_027616606.1">
    <property type="nucleotide sequence ID" value="XM_027760805.1"/>
</dbReference>
<sequence>MSESASHPPPTRPPAAHTHTVPPEGVRITAQPARVSDTTTTRPERAADDTQHKAERVRGGCIPCPDGTVCYIIPIPCCCC</sequence>
<evidence type="ECO:0000313" key="3">
    <source>
        <dbReference type="Proteomes" id="UP000287166"/>
    </source>
</evidence>
<dbReference type="AlphaFoldDB" id="A0A401GU36"/>
<feature type="compositionally biased region" description="Basic and acidic residues" evidence="1">
    <location>
        <begin position="42"/>
        <end position="52"/>
    </location>
</feature>
<evidence type="ECO:0000313" key="2">
    <source>
        <dbReference type="EMBL" id="GBE85693.1"/>
    </source>
</evidence>
<dbReference type="Proteomes" id="UP000287166">
    <property type="component" value="Unassembled WGS sequence"/>
</dbReference>
<organism evidence="2 3">
    <name type="scientific">Sparassis crispa</name>
    <dbReference type="NCBI Taxonomy" id="139825"/>
    <lineage>
        <taxon>Eukaryota</taxon>
        <taxon>Fungi</taxon>
        <taxon>Dikarya</taxon>
        <taxon>Basidiomycota</taxon>
        <taxon>Agaricomycotina</taxon>
        <taxon>Agaricomycetes</taxon>
        <taxon>Polyporales</taxon>
        <taxon>Sparassidaceae</taxon>
        <taxon>Sparassis</taxon>
    </lineage>
</organism>
<dbReference type="GeneID" id="38782610"/>
<dbReference type="OrthoDB" id="2798764at2759"/>
<keyword evidence="3" id="KW-1185">Reference proteome</keyword>
<comment type="caution">
    <text evidence="2">The sequence shown here is derived from an EMBL/GenBank/DDBJ whole genome shotgun (WGS) entry which is preliminary data.</text>
</comment>
<feature type="region of interest" description="Disordered" evidence="1">
    <location>
        <begin position="1"/>
        <end position="52"/>
    </location>
</feature>
<accession>A0A401GU36</accession>
<dbReference type="InParanoid" id="A0A401GU36"/>
<name>A0A401GU36_9APHY</name>
<gene>
    <name evidence="2" type="ORF">SCP_0802150</name>
</gene>
<dbReference type="EMBL" id="BFAD01000008">
    <property type="protein sequence ID" value="GBE85693.1"/>
    <property type="molecule type" value="Genomic_DNA"/>
</dbReference>
<reference evidence="2 3" key="1">
    <citation type="journal article" date="2018" name="Sci. Rep.">
        <title>Genome sequence of the cauliflower mushroom Sparassis crispa (Hanabiratake) and its association with beneficial usage.</title>
        <authorList>
            <person name="Kiyama R."/>
            <person name="Furutani Y."/>
            <person name="Kawaguchi K."/>
            <person name="Nakanishi T."/>
        </authorList>
    </citation>
    <scope>NUCLEOTIDE SEQUENCE [LARGE SCALE GENOMIC DNA]</scope>
</reference>
<feature type="compositionally biased region" description="Low complexity" evidence="1">
    <location>
        <begin position="14"/>
        <end position="23"/>
    </location>
</feature>
<evidence type="ECO:0000256" key="1">
    <source>
        <dbReference type="SAM" id="MobiDB-lite"/>
    </source>
</evidence>
<protein>
    <submittedName>
        <fullName evidence="2">Uncharacterized protein</fullName>
    </submittedName>
</protein>
<proteinExistence type="predicted"/>